<organism evidence="1 2">
    <name type="scientific">Caballeronia sordidicola</name>
    <name type="common">Burkholderia sordidicola</name>
    <dbReference type="NCBI Taxonomy" id="196367"/>
    <lineage>
        <taxon>Bacteria</taxon>
        <taxon>Pseudomonadati</taxon>
        <taxon>Pseudomonadota</taxon>
        <taxon>Betaproteobacteria</taxon>
        <taxon>Burkholderiales</taxon>
        <taxon>Burkholderiaceae</taxon>
        <taxon>Caballeronia</taxon>
    </lineage>
</organism>
<comment type="caution">
    <text evidence="1">The sequence shown here is derived from an EMBL/GenBank/DDBJ whole genome shotgun (WGS) entry which is preliminary data.</text>
</comment>
<sequence length="44" mass="5107">MTDFDPWKDINQVAAPRRTFPAPCVPRYVLFSHKHNALHAVLDM</sequence>
<proteinExistence type="predicted"/>
<accession>A0A226X452</accession>
<dbReference type="AlphaFoldDB" id="A0A226X452"/>
<gene>
    <name evidence="1" type="ORF">BSU04_14910</name>
</gene>
<dbReference type="EMBL" id="MTHB01000094">
    <property type="protein sequence ID" value="OXC77777.1"/>
    <property type="molecule type" value="Genomic_DNA"/>
</dbReference>
<name>A0A226X452_CABSO</name>
<reference evidence="2" key="1">
    <citation type="submission" date="2017-01" db="EMBL/GenBank/DDBJ databases">
        <title>Genome Analysis of Deinococcus marmoris KOPRI26562.</title>
        <authorList>
            <person name="Kim J.H."/>
            <person name="Oh H.-M."/>
        </authorList>
    </citation>
    <scope>NUCLEOTIDE SEQUENCE [LARGE SCALE GENOMIC DNA]</scope>
    <source>
        <strain evidence="2">PAMC 26633</strain>
    </source>
</reference>
<evidence type="ECO:0000313" key="1">
    <source>
        <dbReference type="EMBL" id="OXC77777.1"/>
    </source>
</evidence>
<evidence type="ECO:0000313" key="2">
    <source>
        <dbReference type="Proteomes" id="UP000214720"/>
    </source>
</evidence>
<dbReference type="Proteomes" id="UP000214720">
    <property type="component" value="Unassembled WGS sequence"/>
</dbReference>
<protein>
    <submittedName>
        <fullName evidence="1">Uncharacterized protein</fullName>
    </submittedName>
</protein>